<protein>
    <recommendedName>
        <fullName evidence="8">Secreted protein</fullName>
    </recommendedName>
</protein>
<dbReference type="AlphaFoldDB" id="A0A5P0YT26"/>
<dbReference type="Proteomes" id="UP000525686">
    <property type="component" value="Unassembled WGS sequence"/>
</dbReference>
<gene>
    <name evidence="4" type="ORF">FNX44_016630</name>
    <name evidence="2" type="ORF">H3146_25525</name>
    <name evidence="3" type="ORF">H3147_08915</name>
</gene>
<evidence type="ECO:0000313" key="5">
    <source>
        <dbReference type="Proteomes" id="UP000320857"/>
    </source>
</evidence>
<dbReference type="OrthoDB" id="4315969at2"/>
<evidence type="ECO:0000313" key="6">
    <source>
        <dbReference type="Proteomes" id="UP000517765"/>
    </source>
</evidence>
<reference evidence="2" key="3">
    <citation type="journal article" name="Syst. Appl. Microbiol.">
        <title>Streptomyces alkaliterrae sp. nov., isolated from an alkaline soil, and emended descriptions of Streptomyces alkaliphilus, Streptomyces calidiresistens and Streptomyces durbertensis.</title>
        <authorList>
            <person name="Swiecimska M."/>
            <person name="Golinska P."/>
            <person name="Nouioui I."/>
            <person name="Wypij M."/>
            <person name="Rai M."/>
            <person name="Sangal V."/>
            <person name="Goodfellow M."/>
        </authorList>
    </citation>
    <scope>NUCLEOTIDE SEQUENCE</scope>
    <source>
        <strain evidence="2">OF3</strain>
        <strain evidence="3">OF8</strain>
    </source>
</reference>
<comment type="caution">
    <text evidence="4">The sequence shown here is derived from an EMBL/GenBank/DDBJ whole genome shotgun (WGS) entry which is preliminary data.</text>
</comment>
<name>A0A5P0YT26_9ACTN</name>
<sequence>MRRKSTRLAAAVGGLVLAAGALSAGTANAASATAGGGDVGALACYDHSRAYTKPAGSASYPSSGWLTTTTNCRDISIRPNESRYVRVCFNPSSRPAYCQSSFTYVRAGQWNIVATSVLNGTKFNFHFQYTTRSTGRWAA</sequence>
<feature type="chain" id="PRO_5036149058" description="Secreted protein" evidence="1">
    <location>
        <begin position="30"/>
        <end position="139"/>
    </location>
</feature>
<dbReference type="EMBL" id="JABJWZ010000426">
    <property type="protein sequence ID" value="MBB1256681.1"/>
    <property type="molecule type" value="Genomic_DNA"/>
</dbReference>
<keyword evidence="5" id="KW-1185">Reference proteome</keyword>
<proteinExistence type="predicted"/>
<dbReference type="RefSeq" id="WP_143649040.1">
    <property type="nucleotide sequence ID" value="NZ_JABJWZ010000426.1"/>
</dbReference>
<evidence type="ECO:0008006" key="8">
    <source>
        <dbReference type="Google" id="ProtNLM"/>
    </source>
</evidence>
<evidence type="ECO:0000313" key="7">
    <source>
        <dbReference type="Proteomes" id="UP000525686"/>
    </source>
</evidence>
<reference evidence="6 7" key="2">
    <citation type="submission" date="2020-05" db="EMBL/GenBank/DDBJ databases">
        <title>Classification of alakaliphilic streptomycetes isolated from an alkaline soil next to Lonar Crater, India and a proposal for the recognition of Streptomyces alkaliterrae sp. nov.</title>
        <authorList>
            <person name="Golinska P."/>
        </authorList>
    </citation>
    <scope>NUCLEOTIDE SEQUENCE [LARGE SCALE GENOMIC DNA]</scope>
    <source>
        <strain evidence="7">OF3</strain>
        <strain evidence="6">OF8</strain>
    </source>
</reference>
<feature type="signal peptide" evidence="1">
    <location>
        <begin position="1"/>
        <end position="29"/>
    </location>
</feature>
<dbReference type="EMBL" id="VJYK02000171">
    <property type="protein sequence ID" value="MQS03466.1"/>
    <property type="molecule type" value="Genomic_DNA"/>
</dbReference>
<dbReference type="Proteomes" id="UP000517765">
    <property type="component" value="Unassembled WGS sequence"/>
</dbReference>
<keyword evidence="1" id="KW-0732">Signal</keyword>
<evidence type="ECO:0000313" key="4">
    <source>
        <dbReference type="EMBL" id="MQS03466.1"/>
    </source>
</evidence>
<dbReference type="Proteomes" id="UP000320857">
    <property type="component" value="Unassembled WGS sequence"/>
</dbReference>
<reference evidence="4 5" key="1">
    <citation type="submission" date="2019-10" db="EMBL/GenBank/DDBJ databases">
        <title>Streptomyces sp. nov., a novel actinobacterium isolated from alkaline environment.</title>
        <authorList>
            <person name="Golinska P."/>
        </authorList>
    </citation>
    <scope>NUCLEOTIDE SEQUENCE [LARGE SCALE GENOMIC DNA]</scope>
    <source>
        <strain evidence="4 5">OF1</strain>
    </source>
</reference>
<evidence type="ECO:0000313" key="2">
    <source>
        <dbReference type="EMBL" id="MBB1256681.1"/>
    </source>
</evidence>
<organism evidence="4 5">
    <name type="scientific">Streptomyces alkaliterrae</name>
    <dbReference type="NCBI Taxonomy" id="2213162"/>
    <lineage>
        <taxon>Bacteria</taxon>
        <taxon>Bacillati</taxon>
        <taxon>Actinomycetota</taxon>
        <taxon>Actinomycetes</taxon>
        <taxon>Kitasatosporales</taxon>
        <taxon>Streptomycetaceae</taxon>
        <taxon>Streptomyces</taxon>
    </lineage>
</organism>
<dbReference type="EMBL" id="JABJXA010000038">
    <property type="protein sequence ID" value="MBB1258953.1"/>
    <property type="molecule type" value="Genomic_DNA"/>
</dbReference>
<evidence type="ECO:0000256" key="1">
    <source>
        <dbReference type="SAM" id="SignalP"/>
    </source>
</evidence>
<accession>A0A5P0YT26</accession>
<evidence type="ECO:0000313" key="3">
    <source>
        <dbReference type="EMBL" id="MBB1258953.1"/>
    </source>
</evidence>